<evidence type="ECO:0000313" key="3">
    <source>
        <dbReference type="Proteomes" id="UP001596512"/>
    </source>
</evidence>
<dbReference type="Gene3D" id="3.10.450.50">
    <property type="match status" value="1"/>
</dbReference>
<organism evidence="2 3">
    <name type="scientific">Actinokineospora soli</name>
    <dbReference type="NCBI Taxonomy" id="1048753"/>
    <lineage>
        <taxon>Bacteria</taxon>
        <taxon>Bacillati</taxon>
        <taxon>Actinomycetota</taxon>
        <taxon>Actinomycetes</taxon>
        <taxon>Pseudonocardiales</taxon>
        <taxon>Pseudonocardiaceae</taxon>
        <taxon>Actinokineospora</taxon>
    </lineage>
</organism>
<keyword evidence="3" id="KW-1185">Reference proteome</keyword>
<name>A0ABW2TKG4_9PSEU</name>
<dbReference type="InterPro" id="IPR037401">
    <property type="entry name" value="SnoaL-like"/>
</dbReference>
<gene>
    <name evidence="2" type="ORF">ACFQV2_12605</name>
</gene>
<accession>A0ABW2TKG4</accession>
<dbReference type="EMBL" id="JBHTEY010000004">
    <property type="protein sequence ID" value="MFC7614242.1"/>
    <property type="molecule type" value="Genomic_DNA"/>
</dbReference>
<comment type="caution">
    <text evidence="2">The sequence shown here is derived from an EMBL/GenBank/DDBJ whole genome shotgun (WGS) entry which is preliminary data.</text>
</comment>
<sequence length="119" mass="13057">MTTTHVFDTEALRRGIEERDADTLLALYAEDAELRLVDRVSPPSNPRVLRGAAAIGAFLQDVCGREMAHAVERIAVQADTGAYLESCRYPDGTRVLCSAVLDLADGRILRQVAVQAWDE</sequence>
<proteinExistence type="predicted"/>
<feature type="domain" description="SnoaL-like" evidence="1">
    <location>
        <begin position="11"/>
        <end position="110"/>
    </location>
</feature>
<reference evidence="3" key="1">
    <citation type="journal article" date="2019" name="Int. J. Syst. Evol. Microbiol.">
        <title>The Global Catalogue of Microorganisms (GCM) 10K type strain sequencing project: providing services to taxonomists for standard genome sequencing and annotation.</title>
        <authorList>
            <consortium name="The Broad Institute Genomics Platform"/>
            <consortium name="The Broad Institute Genome Sequencing Center for Infectious Disease"/>
            <person name="Wu L."/>
            <person name="Ma J."/>
        </authorList>
    </citation>
    <scope>NUCLEOTIDE SEQUENCE [LARGE SCALE GENOMIC DNA]</scope>
    <source>
        <strain evidence="3">JCM 17695</strain>
    </source>
</reference>
<protein>
    <submittedName>
        <fullName evidence="2">Nuclear transport factor 2 family protein</fullName>
    </submittedName>
</protein>
<dbReference type="SUPFAM" id="SSF54427">
    <property type="entry name" value="NTF2-like"/>
    <property type="match status" value="1"/>
</dbReference>
<evidence type="ECO:0000313" key="2">
    <source>
        <dbReference type="EMBL" id="MFC7614242.1"/>
    </source>
</evidence>
<dbReference type="InterPro" id="IPR032710">
    <property type="entry name" value="NTF2-like_dom_sf"/>
</dbReference>
<dbReference type="Pfam" id="PF12680">
    <property type="entry name" value="SnoaL_2"/>
    <property type="match status" value="1"/>
</dbReference>
<evidence type="ECO:0000259" key="1">
    <source>
        <dbReference type="Pfam" id="PF12680"/>
    </source>
</evidence>
<dbReference type="Proteomes" id="UP001596512">
    <property type="component" value="Unassembled WGS sequence"/>
</dbReference>